<gene>
    <name evidence="2" type="ORF">EDB81DRAFT_56579</name>
</gene>
<sequence>MQKRAAFAITLALSGLSIISSCCVFLCSIHSYTTLHYTLRLSVVVRCSTISLSGSIGVSPIEFNHAAVLVLVTTLAAAYFQPAARVPPPSSSSSQSVTVHNPPAVHPQKPTPDAPGTRHQTPTPSPSITHRLVLLASLSHPNPPSHLISSHTTRNLRLHPPPPSEAPTTYLHQLPPILGILVSDLSLIHLSSPPPLRYSVFLLPAFLASIVSSFCSRVTDRRQLAANECADESRARVEIRQSREPESFAGGPPHLSFPSGSSRQISNHQSRAPFPCRLQLRVCLRLASIAALDDAKQASPTLASHFRRRERRLPPAFFACHLACNYEPAVCNSRRRRSWPRPISPGPPVCPGPATGERHAHAHAPPPGPRPASKRAPPASRPRTILARGWNQPANRRTQDAGTPPAP</sequence>
<feature type="region of interest" description="Disordered" evidence="1">
    <location>
        <begin position="144"/>
        <end position="166"/>
    </location>
</feature>
<name>A0A9P9EN84_9HYPO</name>
<evidence type="ECO:0000313" key="2">
    <source>
        <dbReference type="EMBL" id="KAH7140558.1"/>
    </source>
</evidence>
<feature type="compositionally biased region" description="Basic and acidic residues" evidence="1">
    <location>
        <begin position="236"/>
        <end position="246"/>
    </location>
</feature>
<evidence type="ECO:0000313" key="3">
    <source>
        <dbReference type="Proteomes" id="UP000738349"/>
    </source>
</evidence>
<feature type="region of interest" description="Disordered" evidence="1">
    <location>
        <begin position="236"/>
        <end position="268"/>
    </location>
</feature>
<feature type="region of interest" description="Disordered" evidence="1">
    <location>
        <begin position="90"/>
        <end position="126"/>
    </location>
</feature>
<dbReference type="AlphaFoldDB" id="A0A9P9EN84"/>
<dbReference type="EMBL" id="JAGMUV010000011">
    <property type="protein sequence ID" value="KAH7140558.1"/>
    <property type="molecule type" value="Genomic_DNA"/>
</dbReference>
<accession>A0A9P9EN84</accession>
<feature type="region of interest" description="Disordered" evidence="1">
    <location>
        <begin position="335"/>
        <end position="407"/>
    </location>
</feature>
<feature type="compositionally biased region" description="Polar residues" evidence="1">
    <location>
        <begin position="258"/>
        <end position="268"/>
    </location>
</feature>
<comment type="caution">
    <text evidence="2">The sequence shown here is derived from an EMBL/GenBank/DDBJ whole genome shotgun (WGS) entry which is preliminary data.</text>
</comment>
<dbReference type="PROSITE" id="PS51257">
    <property type="entry name" value="PROKAR_LIPOPROTEIN"/>
    <property type="match status" value="1"/>
</dbReference>
<organism evidence="2 3">
    <name type="scientific">Dactylonectria macrodidyma</name>
    <dbReference type="NCBI Taxonomy" id="307937"/>
    <lineage>
        <taxon>Eukaryota</taxon>
        <taxon>Fungi</taxon>
        <taxon>Dikarya</taxon>
        <taxon>Ascomycota</taxon>
        <taxon>Pezizomycotina</taxon>
        <taxon>Sordariomycetes</taxon>
        <taxon>Hypocreomycetidae</taxon>
        <taxon>Hypocreales</taxon>
        <taxon>Nectriaceae</taxon>
        <taxon>Dactylonectria</taxon>
    </lineage>
</organism>
<reference evidence="2" key="1">
    <citation type="journal article" date="2021" name="Nat. Commun.">
        <title>Genetic determinants of endophytism in the Arabidopsis root mycobiome.</title>
        <authorList>
            <person name="Mesny F."/>
            <person name="Miyauchi S."/>
            <person name="Thiergart T."/>
            <person name="Pickel B."/>
            <person name="Atanasova L."/>
            <person name="Karlsson M."/>
            <person name="Huettel B."/>
            <person name="Barry K.W."/>
            <person name="Haridas S."/>
            <person name="Chen C."/>
            <person name="Bauer D."/>
            <person name="Andreopoulos W."/>
            <person name="Pangilinan J."/>
            <person name="LaButti K."/>
            <person name="Riley R."/>
            <person name="Lipzen A."/>
            <person name="Clum A."/>
            <person name="Drula E."/>
            <person name="Henrissat B."/>
            <person name="Kohler A."/>
            <person name="Grigoriev I.V."/>
            <person name="Martin F.M."/>
            <person name="Hacquard S."/>
        </authorList>
    </citation>
    <scope>NUCLEOTIDE SEQUENCE</scope>
    <source>
        <strain evidence="2">MPI-CAGE-AT-0147</strain>
    </source>
</reference>
<proteinExistence type="predicted"/>
<dbReference type="OrthoDB" id="10603778at2759"/>
<feature type="compositionally biased region" description="Pro residues" evidence="1">
    <location>
        <begin position="342"/>
        <end position="351"/>
    </location>
</feature>
<protein>
    <submittedName>
        <fullName evidence="2">Uncharacterized protein</fullName>
    </submittedName>
</protein>
<keyword evidence="3" id="KW-1185">Reference proteome</keyword>
<feature type="compositionally biased region" description="Low complexity" evidence="1">
    <location>
        <begin position="374"/>
        <end position="383"/>
    </location>
</feature>
<evidence type="ECO:0000256" key="1">
    <source>
        <dbReference type="SAM" id="MobiDB-lite"/>
    </source>
</evidence>
<dbReference type="Proteomes" id="UP000738349">
    <property type="component" value="Unassembled WGS sequence"/>
</dbReference>